<gene>
    <name evidence="1" type="ORF">NCTC7582_03845</name>
</gene>
<dbReference type="Proteomes" id="UP000251431">
    <property type="component" value="Unassembled WGS sequence"/>
</dbReference>
<evidence type="ECO:0000313" key="1">
    <source>
        <dbReference type="EMBL" id="SPU37901.1"/>
    </source>
</evidence>
<proteinExistence type="predicted"/>
<dbReference type="RefSeq" id="WP_112118120.1">
    <property type="nucleotide sequence ID" value="NZ_UAQE01000004.1"/>
</dbReference>
<sequence>MNKETIEKRKDLRMHLLIHLYEHYFKNKDKARYLRMKTEDIIADSETELAYKYLVDKGFVKNQSTSSITTLIITVDGIDFLESHILN</sequence>
<accession>A0A2X1B7Y5</accession>
<protein>
    <recommendedName>
        <fullName evidence="3">YjcQ protein</fullName>
    </recommendedName>
</protein>
<reference evidence="1 2" key="1">
    <citation type="submission" date="2018-06" db="EMBL/GenBank/DDBJ databases">
        <authorList>
            <consortium name="Pathogen Informatics"/>
            <person name="Doyle S."/>
        </authorList>
    </citation>
    <scope>NUCLEOTIDE SEQUENCE [LARGE SCALE GENOMIC DNA]</scope>
    <source>
        <strain evidence="1 2">NCTC7582</strain>
    </source>
</reference>
<dbReference type="AlphaFoldDB" id="A0A2X1B7Y5"/>
<name>A0A2X1B7Y5_9BACI</name>
<evidence type="ECO:0008006" key="3">
    <source>
        <dbReference type="Google" id="ProtNLM"/>
    </source>
</evidence>
<evidence type="ECO:0000313" key="2">
    <source>
        <dbReference type="Proteomes" id="UP000251431"/>
    </source>
</evidence>
<dbReference type="EMBL" id="UAQE01000004">
    <property type="protein sequence ID" value="SPU37901.1"/>
    <property type="molecule type" value="Genomic_DNA"/>
</dbReference>
<organism evidence="1 2">
    <name type="scientific">Lysinibacillus capsici</name>
    <dbReference type="NCBI Taxonomy" id="2115968"/>
    <lineage>
        <taxon>Bacteria</taxon>
        <taxon>Bacillati</taxon>
        <taxon>Bacillota</taxon>
        <taxon>Bacilli</taxon>
        <taxon>Bacillales</taxon>
        <taxon>Bacillaceae</taxon>
        <taxon>Lysinibacillus</taxon>
    </lineage>
</organism>